<keyword evidence="2" id="KW-1185">Reference proteome</keyword>
<accession>A0A9P4X224</accession>
<dbReference type="EMBL" id="QLNT01000031">
    <property type="protein sequence ID" value="KAF3056784.1"/>
    <property type="molecule type" value="Genomic_DNA"/>
</dbReference>
<name>A0A9P4X224_9HYPO</name>
<dbReference type="AlphaFoldDB" id="A0A9P4X224"/>
<sequence length="100" mass="11118">MPTAMEARRAGLSHEWTQLQTMDASHGPKRRGKIKKFAQLRPDQAKEQWRELGGIDESFRAVRLGVRLLASSPLCGAIEVFCVCDCTEAFCRSHRVSSGG</sequence>
<evidence type="ECO:0000313" key="2">
    <source>
        <dbReference type="Proteomes" id="UP000801864"/>
    </source>
</evidence>
<reference evidence="1 2" key="1">
    <citation type="submission" date="2018-06" db="EMBL/GenBank/DDBJ databases">
        <title>Genome analysis of cellulolytic fungus Trichoderma lentiforme CFAM-422.</title>
        <authorList>
            <person name="Steindorff A.S."/>
            <person name="Formighieri E.F."/>
            <person name="Midorikawa G.E.O."/>
            <person name="Tamietti M.S."/>
            <person name="Ramos E.Z."/>
            <person name="Silva A.S."/>
            <person name="Bon E.P.S."/>
            <person name="Mendes T.D."/>
            <person name="Damaso M.C.T."/>
            <person name="Favaro L.C.L."/>
        </authorList>
    </citation>
    <scope>NUCLEOTIDE SEQUENCE [LARGE SCALE GENOMIC DNA]</scope>
    <source>
        <strain evidence="1 2">CFAM-422</strain>
    </source>
</reference>
<proteinExistence type="predicted"/>
<protein>
    <submittedName>
        <fullName evidence="1">Uncharacterized protein</fullName>
    </submittedName>
</protein>
<organism evidence="1 2">
    <name type="scientific">Trichoderma lentiforme</name>
    <dbReference type="NCBI Taxonomy" id="1567552"/>
    <lineage>
        <taxon>Eukaryota</taxon>
        <taxon>Fungi</taxon>
        <taxon>Dikarya</taxon>
        <taxon>Ascomycota</taxon>
        <taxon>Pezizomycotina</taxon>
        <taxon>Sordariomycetes</taxon>
        <taxon>Hypocreomycetidae</taxon>
        <taxon>Hypocreales</taxon>
        <taxon>Hypocreaceae</taxon>
        <taxon>Trichoderma</taxon>
    </lineage>
</organism>
<dbReference type="Proteomes" id="UP000801864">
    <property type="component" value="Unassembled WGS sequence"/>
</dbReference>
<evidence type="ECO:0000313" key="1">
    <source>
        <dbReference type="EMBL" id="KAF3056784.1"/>
    </source>
</evidence>
<gene>
    <name evidence="1" type="ORF">CFAM422_012577</name>
</gene>
<comment type="caution">
    <text evidence="1">The sequence shown here is derived from an EMBL/GenBank/DDBJ whole genome shotgun (WGS) entry which is preliminary data.</text>
</comment>